<dbReference type="Proteomes" id="UP000199398">
    <property type="component" value="Unassembled WGS sequence"/>
</dbReference>
<evidence type="ECO:0008006" key="6">
    <source>
        <dbReference type="Google" id="ProtNLM"/>
    </source>
</evidence>
<feature type="transmembrane region" description="Helical" evidence="1">
    <location>
        <begin position="786"/>
        <end position="806"/>
    </location>
</feature>
<proteinExistence type="predicted"/>
<keyword evidence="5" id="KW-1185">Reference proteome</keyword>
<name>A0A1I5EAC9_9PSEU</name>
<evidence type="ECO:0000313" key="5">
    <source>
        <dbReference type="Proteomes" id="UP000270697"/>
    </source>
</evidence>
<reference evidence="2 5" key="2">
    <citation type="submission" date="2018-10" db="EMBL/GenBank/DDBJ databases">
        <title>Sequencing the genomes of 1000 actinobacteria strains.</title>
        <authorList>
            <person name="Klenk H.-P."/>
        </authorList>
    </citation>
    <scope>NUCLEOTIDE SEQUENCE [LARGE SCALE GENOMIC DNA]</scope>
    <source>
        <strain evidence="2 5">DSM 45119</strain>
    </source>
</reference>
<gene>
    <name evidence="2" type="ORF">ATL45_5111</name>
    <name evidence="3" type="ORF">SAMN05421805_10977</name>
</gene>
<dbReference type="OrthoDB" id="5194370at2"/>
<accession>A0A1I5EAC9</accession>
<evidence type="ECO:0000313" key="3">
    <source>
        <dbReference type="EMBL" id="SFO08330.1"/>
    </source>
</evidence>
<keyword evidence="1" id="KW-0472">Membrane</keyword>
<dbReference type="RefSeq" id="WP_143121694.1">
    <property type="nucleotide sequence ID" value="NZ_FOUP01000009.1"/>
</dbReference>
<dbReference type="EMBL" id="RBXX01000002">
    <property type="protein sequence ID" value="RKT86732.1"/>
    <property type="molecule type" value="Genomic_DNA"/>
</dbReference>
<evidence type="ECO:0000313" key="4">
    <source>
        <dbReference type="Proteomes" id="UP000199398"/>
    </source>
</evidence>
<organism evidence="3 4">
    <name type="scientific">Saccharopolyspora antimicrobica</name>
    <dbReference type="NCBI Taxonomy" id="455193"/>
    <lineage>
        <taxon>Bacteria</taxon>
        <taxon>Bacillati</taxon>
        <taxon>Actinomycetota</taxon>
        <taxon>Actinomycetes</taxon>
        <taxon>Pseudonocardiales</taxon>
        <taxon>Pseudonocardiaceae</taxon>
        <taxon>Saccharopolyspora</taxon>
    </lineage>
</organism>
<dbReference type="Proteomes" id="UP000270697">
    <property type="component" value="Unassembled WGS sequence"/>
</dbReference>
<evidence type="ECO:0000256" key="1">
    <source>
        <dbReference type="SAM" id="Phobius"/>
    </source>
</evidence>
<dbReference type="AlphaFoldDB" id="A0A1I5EAC9"/>
<keyword evidence="1" id="KW-0812">Transmembrane</keyword>
<protein>
    <recommendedName>
        <fullName evidence="6">Membrane-associated oxidoreductase</fullName>
    </recommendedName>
</protein>
<keyword evidence="1" id="KW-1133">Transmembrane helix</keyword>
<sequence>MELVGARIVGDLDLSDCSVSVPMVFRECEFDGDLLLKDASTLRIHLENCKVGAVRASRVRCEGPLWLRGLRKAAYIDLEGSRIGGDLDLTGSQVSNNGIAVNLMAAQIDGDLIAKNADLRGALHLPGAMVSRRLLLEQASIAHPDGAAVDGEAASMALGMDARLARFTGKVHFAGARLGGDLNLQGAQHNHPGACAIDFSGAEIRGSALLRGNFSCRGVLDCRHASVSGQLRLDRAAISDPHAASGVAIALDWADIAGGIDATDPVQLDGVINLVGTRVGGLFRIRGGLLNGRDGRVINAVSASFGAGFRLEDASRLSGEVRVATCTISGDVMLDGIDGTSFSLSSSTVSGFVAVCNGKLTDPGGTALRITTSEVSGDLRLTDLEVSGSGGQSAAGDDKGHSSVDPLVSAVDLSDTTIRGRLHAGKGFRCSGEVRLVNLVVPHITFHGAKLEAPGALVLSGSNLTVDTMVLSELAAAGGVVLSSSEIGHFLRITSATVAGGVRRLDLEEAGSFALDLTGTKIGRQLNMTGSSFADKVILADAVIGQDARLDDVQLDGRNGCALDATRLQASVLRLLPATMPGGAVCLANAQVGLLVDRATSWPRGHEIDLAGFGYGRLSTEVGLSERLSWLKLATPKFVPGPYEQLANCLIAAGDKDGARTVRLAATRRSYREVPLGLRGTRSVRHRFRYAFRRGWGFLQDSVLGYGYRSSRAVVLFLLLWGLGGAAFALGSGPCHRPGTLDPGPCPVKTGEHPVWDPFLYALDLLIPLLDLGHEKAWDVVGLSKAVMWVLMVSGWVLATAIIAAASRTLRRN</sequence>
<dbReference type="STRING" id="455193.SAMN05421805_10977"/>
<reference evidence="3 4" key="1">
    <citation type="submission" date="2016-10" db="EMBL/GenBank/DDBJ databases">
        <authorList>
            <person name="de Groot N.N."/>
        </authorList>
    </citation>
    <scope>NUCLEOTIDE SEQUENCE [LARGE SCALE GENOMIC DNA]</scope>
    <source>
        <strain evidence="3 4">CPCC 201259</strain>
    </source>
</reference>
<evidence type="ECO:0000313" key="2">
    <source>
        <dbReference type="EMBL" id="RKT86732.1"/>
    </source>
</evidence>
<dbReference type="EMBL" id="FOUP01000009">
    <property type="protein sequence ID" value="SFO08330.1"/>
    <property type="molecule type" value="Genomic_DNA"/>
</dbReference>